<feature type="compositionally biased region" description="Basic and acidic residues" evidence="1">
    <location>
        <begin position="227"/>
        <end position="244"/>
    </location>
</feature>
<feature type="compositionally biased region" description="Basic residues" evidence="1">
    <location>
        <begin position="184"/>
        <end position="198"/>
    </location>
</feature>
<proteinExistence type="predicted"/>
<evidence type="ECO:0000313" key="2">
    <source>
        <dbReference type="EMBL" id="CAA9539484.1"/>
    </source>
</evidence>
<sequence>MRPRCPERRSRSTSVARGHRGFGRDAPRPTIGHRPRAASWPSSRCLDGGRCGSAPGARPGRHQERRRAGTRPGGLARTAPDLRARGDGYAIGSTPRSVSAAQARRRQRSRTPIGPTHSRQTPTPTPAPTARQTGPRRPPAVPCPAGHPAPRSTRPAVQDAGRAVAVPAARRAPSTRHPSSGRREGRRRVGGRRRRRGGGRGGDRWSGWDRPVPAAWGRGGGNIAPGRRRDGRMGDGARSTERSRPSGLGDRARLPGLSVGGSRRAPITAL</sequence>
<reference evidence="2" key="1">
    <citation type="submission" date="2020-02" db="EMBL/GenBank/DDBJ databases">
        <authorList>
            <person name="Meier V. D."/>
        </authorList>
    </citation>
    <scope>NUCLEOTIDE SEQUENCE</scope>
    <source>
        <strain evidence="2">AVDCRST_MAG49</strain>
    </source>
</reference>
<dbReference type="AlphaFoldDB" id="A0A6J4U390"/>
<feature type="compositionally biased region" description="Low complexity" evidence="1">
    <location>
        <begin position="162"/>
        <end position="172"/>
    </location>
</feature>
<evidence type="ECO:0000256" key="1">
    <source>
        <dbReference type="SAM" id="MobiDB-lite"/>
    </source>
</evidence>
<name>A0A6J4U390_9BACT</name>
<accession>A0A6J4U390</accession>
<protein>
    <submittedName>
        <fullName evidence="2">Uncharacterized protein</fullName>
    </submittedName>
</protein>
<dbReference type="EMBL" id="CADCWG010000041">
    <property type="protein sequence ID" value="CAA9539484.1"/>
    <property type="molecule type" value="Genomic_DNA"/>
</dbReference>
<gene>
    <name evidence="2" type="ORF">AVDCRST_MAG49-692</name>
</gene>
<organism evidence="2">
    <name type="scientific">uncultured Thermomicrobiales bacterium</name>
    <dbReference type="NCBI Taxonomy" id="1645740"/>
    <lineage>
        <taxon>Bacteria</taxon>
        <taxon>Pseudomonadati</taxon>
        <taxon>Thermomicrobiota</taxon>
        <taxon>Thermomicrobia</taxon>
        <taxon>Thermomicrobiales</taxon>
        <taxon>environmental samples</taxon>
    </lineage>
</organism>
<feature type="compositionally biased region" description="Basic residues" evidence="1">
    <location>
        <begin position="59"/>
        <end position="69"/>
    </location>
</feature>
<feature type="region of interest" description="Disordered" evidence="1">
    <location>
        <begin position="1"/>
        <end position="270"/>
    </location>
</feature>
<feature type="compositionally biased region" description="Pro residues" evidence="1">
    <location>
        <begin position="136"/>
        <end position="147"/>
    </location>
</feature>
<feature type="compositionally biased region" description="Basic and acidic residues" evidence="1">
    <location>
        <begin position="1"/>
        <end position="10"/>
    </location>
</feature>